<dbReference type="InterPro" id="IPR019099">
    <property type="entry name" value="Uncharacterised_PGPGW_TM"/>
</dbReference>
<keyword evidence="1" id="KW-0472">Membrane</keyword>
<protein>
    <submittedName>
        <fullName evidence="2">PGPGW domain-containing protein</fullName>
    </submittedName>
</protein>
<reference evidence="3" key="1">
    <citation type="journal article" date="2019" name="Int. J. Syst. Evol. Microbiol.">
        <title>The Global Catalogue of Microorganisms (GCM) 10K type strain sequencing project: providing services to taxonomists for standard genome sequencing and annotation.</title>
        <authorList>
            <consortium name="The Broad Institute Genomics Platform"/>
            <consortium name="The Broad Institute Genome Sequencing Center for Infectious Disease"/>
            <person name="Wu L."/>
            <person name="Ma J."/>
        </authorList>
    </citation>
    <scope>NUCLEOTIDE SEQUENCE [LARGE SCALE GENOMIC DNA]</scope>
    <source>
        <strain evidence="3">S1</strain>
    </source>
</reference>
<sequence>MAKPHIIPYFILSLLRLNQRLKSRYNTPDTTPRERERIPLNKRNIKRLAGQIIGWFFIVLGILGLVLPFLQGILFILIGLMILSKTSPWAHRLVVKLETRYPRIGKQLSKWKKYPVLKRILP</sequence>
<dbReference type="Proteomes" id="UP001597282">
    <property type="component" value="Unassembled WGS sequence"/>
</dbReference>
<proteinExistence type="predicted"/>
<comment type="caution">
    <text evidence="2">The sequence shown here is derived from an EMBL/GenBank/DDBJ whole genome shotgun (WGS) entry which is preliminary data.</text>
</comment>
<keyword evidence="1" id="KW-1133">Transmembrane helix</keyword>
<evidence type="ECO:0000313" key="2">
    <source>
        <dbReference type="EMBL" id="MFD1427668.1"/>
    </source>
</evidence>
<evidence type="ECO:0000313" key="3">
    <source>
        <dbReference type="Proteomes" id="UP001597282"/>
    </source>
</evidence>
<organism evidence="2 3">
    <name type="scientific">Kroppenstedtia sanguinis</name>
    <dbReference type="NCBI Taxonomy" id="1380684"/>
    <lineage>
        <taxon>Bacteria</taxon>
        <taxon>Bacillati</taxon>
        <taxon>Bacillota</taxon>
        <taxon>Bacilli</taxon>
        <taxon>Bacillales</taxon>
        <taxon>Thermoactinomycetaceae</taxon>
        <taxon>Kroppenstedtia</taxon>
    </lineage>
</organism>
<dbReference type="Pfam" id="PF09656">
    <property type="entry name" value="PGPGW"/>
    <property type="match status" value="1"/>
</dbReference>
<keyword evidence="3" id="KW-1185">Reference proteome</keyword>
<evidence type="ECO:0000256" key="1">
    <source>
        <dbReference type="SAM" id="Phobius"/>
    </source>
</evidence>
<dbReference type="RefSeq" id="WP_380165892.1">
    <property type="nucleotide sequence ID" value="NZ_JBHTNU010000012.1"/>
</dbReference>
<name>A0ABW4CCB5_9BACL</name>
<feature type="transmembrane region" description="Helical" evidence="1">
    <location>
        <begin position="52"/>
        <end position="83"/>
    </location>
</feature>
<keyword evidence="1" id="KW-0812">Transmembrane</keyword>
<accession>A0ABW4CCB5</accession>
<dbReference type="EMBL" id="JBHTNU010000012">
    <property type="protein sequence ID" value="MFD1427668.1"/>
    <property type="molecule type" value="Genomic_DNA"/>
</dbReference>
<gene>
    <name evidence="2" type="ORF">ACFQ4Y_12205</name>
</gene>